<gene>
    <name evidence="2" type="ORF">MAR_024056</name>
</gene>
<evidence type="ECO:0000313" key="3">
    <source>
        <dbReference type="Proteomes" id="UP001164746"/>
    </source>
</evidence>
<organism evidence="2 3">
    <name type="scientific">Mya arenaria</name>
    <name type="common">Soft-shell clam</name>
    <dbReference type="NCBI Taxonomy" id="6604"/>
    <lineage>
        <taxon>Eukaryota</taxon>
        <taxon>Metazoa</taxon>
        <taxon>Spiralia</taxon>
        <taxon>Lophotrochozoa</taxon>
        <taxon>Mollusca</taxon>
        <taxon>Bivalvia</taxon>
        <taxon>Autobranchia</taxon>
        <taxon>Heteroconchia</taxon>
        <taxon>Euheterodonta</taxon>
        <taxon>Imparidentia</taxon>
        <taxon>Neoheterodontei</taxon>
        <taxon>Myida</taxon>
        <taxon>Myoidea</taxon>
        <taxon>Myidae</taxon>
        <taxon>Mya</taxon>
    </lineage>
</organism>
<proteinExistence type="predicted"/>
<dbReference type="Pfam" id="PF15112">
    <property type="entry name" value="DUF4559"/>
    <property type="match status" value="1"/>
</dbReference>
<dbReference type="Gene3D" id="3.40.50.300">
    <property type="entry name" value="P-loop containing nucleotide triphosphate hydrolases"/>
    <property type="match status" value="1"/>
</dbReference>
<name>A0ABY7DS00_MYAAR</name>
<feature type="coiled-coil region" evidence="1">
    <location>
        <begin position="268"/>
        <end position="321"/>
    </location>
</feature>
<dbReference type="Proteomes" id="UP001164746">
    <property type="component" value="Chromosome 3"/>
</dbReference>
<evidence type="ECO:0000256" key="1">
    <source>
        <dbReference type="SAM" id="Coils"/>
    </source>
</evidence>
<dbReference type="InterPro" id="IPR027417">
    <property type="entry name" value="P-loop_NTPase"/>
</dbReference>
<accession>A0ABY7DS00</accession>
<protein>
    <recommendedName>
        <fullName evidence="4">DZIP3-like HEPN domain-containing protein</fullName>
    </recommendedName>
</protein>
<dbReference type="InterPro" id="IPR027897">
    <property type="entry name" value="DUF4559"/>
</dbReference>
<dbReference type="PANTHER" id="PTHR46312:SF2">
    <property type="entry name" value="NUCLEOTIDE-BINDING OLIGOMERIZATION DOMAIN-CONTAINING PROTEIN 2-LIKE"/>
    <property type="match status" value="1"/>
</dbReference>
<evidence type="ECO:0000313" key="2">
    <source>
        <dbReference type="EMBL" id="WAQ99683.1"/>
    </source>
</evidence>
<keyword evidence="1" id="KW-0175">Coiled coil</keyword>
<keyword evidence="3" id="KW-1185">Reference proteome</keyword>
<reference evidence="2" key="1">
    <citation type="submission" date="2022-11" db="EMBL/GenBank/DDBJ databases">
        <title>Centuries of genome instability and evolution in soft-shell clam transmissible cancer (bioRxiv).</title>
        <authorList>
            <person name="Hart S.F.M."/>
            <person name="Yonemitsu M.A."/>
            <person name="Giersch R.M."/>
            <person name="Beal B.F."/>
            <person name="Arriagada G."/>
            <person name="Davis B.W."/>
            <person name="Ostrander E.A."/>
            <person name="Goff S.P."/>
            <person name="Metzger M.J."/>
        </authorList>
    </citation>
    <scope>NUCLEOTIDE SEQUENCE</scope>
    <source>
        <strain evidence="2">MELC-2E11</strain>
        <tissue evidence="2">Siphon/mantle</tissue>
    </source>
</reference>
<sequence length="540" mass="62121">MADYRDLCHTPGSQKWLKCWMAVYITRGGILPFVREQMTDLHKAFLDIIEKEGLHACSSCCIPNVLNCPTRGLCYVKKGHCNLHSAPELMYKFCKAHDRFKTEIEKQNRLKPFWTSSKAEKWFSSPLELAKCFLPKGEYSEKESFDELDFNGLIALIINCKTFETLFQAKMSDQTNICTEVRDLVNKIRHFERIDIPITDVELQDTIDNMIRLLSDPKDLCNREGVLRGLKQLKGDTLVISTQDAIKCLEEAYKSIDETNSKALEYIKKDITEKLEAFKDEVENITDKSLSKVREERGTSIAAIEEQRKQAFADIEKHLKEQDERDQLSKTSFKDQTDSLEAFAHVQEHKLEKIANDIDRETKEARTRSMYPSEEHLHKEFQLELIKYQERKHGYLQPVALVPDIKVPIDSLYVNPDVAIIQDNKDNSHEGHSGNESMKVESFRNMLFKKGEAFRIVHVIGEPGTGKTSFCSKIVSSWCKAQRSVFPQKNKDPIDSYDLDNVTTFLDEDTLSYASDAECDITEIISSQINFLEETYTAAM</sequence>
<dbReference type="PANTHER" id="PTHR46312">
    <property type="entry name" value="NACHT DOMAIN-CONTAINING PROTEIN"/>
    <property type="match status" value="1"/>
</dbReference>
<dbReference type="EMBL" id="CP111014">
    <property type="protein sequence ID" value="WAQ99683.1"/>
    <property type="molecule type" value="Genomic_DNA"/>
</dbReference>
<evidence type="ECO:0008006" key="4">
    <source>
        <dbReference type="Google" id="ProtNLM"/>
    </source>
</evidence>